<reference evidence="7" key="1">
    <citation type="submission" date="2022-09" db="EMBL/GenBank/DDBJ databases">
        <title>Fusarium specimens isolated from Avocado Roots.</title>
        <authorList>
            <person name="Stajich J."/>
            <person name="Roper C."/>
            <person name="Heimlech-Rivalta G."/>
        </authorList>
    </citation>
    <scope>NUCLEOTIDE SEQUENCE</scope>
    <source>
        <strain evidence="7">CF00095</strain>
    </source>
</reference>
<gene>
    <name evidence="7" type="ORF">NW768_002887</name>
</gene>
<comment type="caution">
    <text evidence="7">The sequence shown here is derived from an EMBL/GenBank/DDBJ whole genome shotgun (WGS) entry which is preliminary data.</text>
</comment>
<evidence type="ECO:0000313" key="7">
    <source>
        <dbReference type="EMBL" id="KAJ4137304.1"/>
    </source>
</evidence>
<organism evidence="7 8">
    <name type="scientific">Fusarium equiseti</name>
    <name type="common">Fusarium scirpi</name>
    <dbReference type="NCBI Taxonomy" id="61235"/>
    <lineage>
        <taxon>Eukaryota</taxon>
        <taxon>Fungi</taxon>
        <taxon>Dikarya</taxon>
        <taxon>Ascomycota</taxon>
        <taxon>Pezizomycotina</taxon>
        <taxon>Sordariomycetes</taxon>
        <taxon>Hypocreomycetidae</taxon>
        <taxon>Hypocreales</taxon>
        <taxon>Nectriaceae</taxon>
        <taxon>Fusarium</taxon>
        <taxon>Fusarium incarnatum-equiseti species complex</taxon>
    </lineage>
</organism>
<keyword evidence="3 5" id="KW-0863">Zinc-finger</keyword>
<dbReference type="PROSITE" id="PS00028">
    <property type="entry name" value="ZINC_FINGER_C2H2_1"/>
    <property type="match status" value="6"/>
</dbReference>
<dbReference type="InterPro" id="IPR036236">
    <property type="entry name" value="Znf_C2H2_sf"/>
</dbReference>
<dbReference type="Proteomes" id="UP001152024">
    <property type="component" value="Unassembled WGS sequence"/>
</dbReference>
<evidence type="ECO:0000259" key="6">
    <source>
        <dbReference type="PROSITE" id="PS50157"/>
    </source>
</evidence>
<feature type="domain" description="C2H2-type" evidence="6">
    <location>
        <begin position="176"/>
        <end position="199"/>
    </location>
</feature>
<proteinExistence type="predicted"/>
<evidence type="ECO:0000313" key="8">
    <source>
        <dbReference type="Proteomes" id="UP001152024"/>
    </source>
</evidence>
<name>A0ABQ8RKL9_FUSEQ</name>
<evidence type="ECO:0000256" key="3">
    <source>
        <dbReference type="ARBA" id="ARBA00022771"/>
    </source>
</evidence>
<dbReference type="Pfam" id="PF00096">
    <property type="entry name" value="zf-C2H2"/>
    <property type="match status" value="1"/>
</dbReference>
<dbReference type="PANTHER" id="PTHR24379:SF121">
    <property type="entry name" value="C2H2-TYPE DOMAIN-CONTAINING PROTEIN"/>
    <property type="match status" value="1"/>
</dbReference>
<dbReference type="PROSITE" id="PS50157">
    <property type="entry name" value="ZINC_FINGER_C2H2_2"/>
    <property type="match status" value="3"/>
</dbReference>
<feature type="domain" description="C2H2-type" evidence="6">
    <location>
        <begin position="377"/>
        <end position="405"/>
    </location>
</feature>
<keyword evidence="1" id="KW-0479">Metal-binding</keyword>
<keyword evidence="2" id="KW-0677">Repeat</keyword>
<feature type="domain" description="C2H2-type" evidence="6">
    <location>
        <begin position="94"/>
        <end position="117"/>
    </location>
</feature>
<dbReference type="InterPro" id="IPR013087">
    <property type="entry name" value="Znf_C2H2_type"/>
</dbReference>
<evidence type="ECO:0000256" key="1">
    <source>
        <dbReference type="ARBA" id="ARBA00022723"/>
    </source>
</evidence>
<sequence length="651" mass="75571">MMMHLETGSCESKATSQHVTDAVRQYCGTVPQDSMLNLNHKCPGCGKKYARMHGLFHHLEDRQCKLRNWLEETRVKDLLIALERPIERAKETLFSCTGCTKSFNNPRSLESHLRSVHKSTYCFSCVTHFANAEIGMRHFIDGTESTAGEFRCSDCQSNEVFHFERDFNVHARVAHRKCAPCGQSFKTQGSLLDHEHDVHNKCLECLQCFYTRDELTSHMQSATEGCAPANRSTMTPDGPAVRPVTPGTAAFRQDLADISETLASVTSALIKAEPRLATVLRMEDIPFTATLCLSEVALESHYDGTHRDENITWCEPCQEQCESYEDYYQHLANTPQHFPCMACCEIELARRDWVQAVFKDHGSQEALDAHIKESEHAFCVSCKKWFMHKTLLQRHEEEVHEPAWPYICKPCDRALPEWRDRDKHQLTHDDTPIRCLGCRKSFGCYSLMFEHLESGKCNSGANRERLKMHVSNIYGRQTDNKHMHLNYKCPQCPREFHLMSWLFKHLEVRACPLRKWKDYTRADELLFEPLKHALRADVLCTKCDRAFKTTERRDEHMREKHEAMFCFMCNTHFPSKESLSDHISEIESGKEYGIKELSCHMCTRVQWFKTEKEFYAHSWQKHLCCAVCELVFDTEEDLAEHDEEDHLFVTE</sequence>
<evidence type="ECO:0000256" key="4">
    <source>
        <dbReference type="ARBA" id="ARBA00022833"/>
    </source>
</evidence>
<dbReference type="Gene3D" id="3.30.160.60">
    <property type="entry name" value="Classic Zinc Finger"/>
    <property type="match status" value="2"/>
</dbReference>
<evidence type="ECO:0000256" key="2">
    <source>
        <dbReference type="ARBA" id="ARBA00022737"/>
    </source>
</evidence>
<protein>
    <recommendedName>
        <fullName evidence="6">C2H2-type domain-containing protein</fullName>
    </recommendedName>
</protein>
<dbReference type="EMBL" id="JAOQBH010000004">
    <property type="protein sequence ID" value="KAJ4137304.1"/>
    <property type="molecule type" value="Genomic_DNA"/>
</dbReference>
<dbReference type="SMART" id="SM00355">
    <property type="entry name" value="ZnF_C2H2"/>
    <property type="match status" value="13"/>
</dbReference>
<evidence type="ECO:0000256" key="5">
    <source>
        <dbReference type="PROSITE-ProRule" id="PRU00042"/>
    </source>
</evidence>
<dbReference type="SUPFAM" id="SSF57667">
    <property type="entry name" value="beta-beta-alpha zinc fingers"/>
    <property type="match status" value="1"/>
</dbReference>
<dbReference type="PANTHER" id="PTHR24379">
    <property type="entry name" value="KRAB AND ZINC FINGER DOMAIN-CONTAINING"/>
    <property type="match status" value="1"/>
</dbReference>
<keyword evidence="8" id="KW-1185">Reference proteome</keyword>
<accession>A0ABQ8RKL9</accession>
<keyword evidence="4" id="KW-0862">Zinc</keyword>